<keyword evidence="4" id="KW-0507">mRNA processing</keyword>
<sequence length="236" mass="27007">MDYQNRAGSKFGGGGVASQSATNADRRERLRKLALETIDLDKDPYFFKNHVGSFECRLCLTVHQNDGSYLAHTQGRKHQTNLARRAAREQKEGDPKSGLGMLTAGVQVKKNAIKIGRPGYKITKVRDPLTRQMGLLFQLQYPEIVPGVVPRVRFMSAFEQKVEEPDKNFQYLLIAAEPYETCGFKLQAREVDRRDGRFWTWFDEDSKEFWVQVLFKTEREERYAAAPGLASSAPRR</sequence>
<evidence type="ECO:0000256" key="8">
    <source>
        <dbReference type="ARBA" id="ARBA00023242"/>
    </source>
</evidence>
<name>A0A6G1I037_9PEZI</name>
<keyword evidence="5" id="KW-0863">Zinc-finger</keyword>
<evidence type="ECO:0000256" key="7">
    <source>
        <dbReference type="ARBA" id="ARBA00023187"/>
    </source>
</evidence>
<evidence type="ECO:0000256" key="5">
    <source>
        <dbReference type="ARBA" id="ARBA00022771"/>
    </source>
</evidence>
<dbReference type="InterPro" id="IPR013087">
    <property type="entry name" value="Znf_C2H2_type"/>
</dbReference>
<evidence type="ECO:0000256" key="1">
    <source>
        <dbReference type="ARBA" id="ARBA00004123"/>
    </source>
</evidence>
<feature type="domain" description="Matrin-type" evidence="10">
    <location>
        <begin position="54"/>
        <end position="84"/>
    </location>
</feature>
<dbReference type="PANTHER" id="PTHR23205">
    <property type="entry name" value="SPLICING FACTOR 3A SUBUNIT 2"/>
    <property type="match status" value="1"/>
</dbReference>
<dbReference type="Gene3D" id="2.60.40.2690">
    <property type="match status" value="1"/>
</dbReference>
<evidence type="ECO:0000313" key="12">
    <source>
        <dbReference type="Proteomes" id="UP000799640"/>
    </source>
</evidence>
<dbReference type="GO" id="GO:0000245">
    <property type="term" value="P:spliceosomal complex assembly"/>
    <property type="evidence" value="ECO:0007669"/>
    <property type="project" value="TreeGrafter"/>
</dbReference>
<dbReference type="AlphaFoldDB" id="A0A6G1I037"/>
<feature type="region of interest" description="Disordered" evidence="9">
    <location>
        <begin position="1"/>
        <end position="25"/>
    </location>
</feature>
<evidence type="ECO:0000256" key="2">
    <source>
        <dbReference type="ARBA" id="ARBA00008995"/>
    </source>
</evidence>
<accession>A0A6G1I037</accession>
<keyword evidence="7" id="KW-0508">mRNA splicing</keyword>
<dbReference type="GO" id="GO:0008270">
    <property type="term" value="F:zinc ion binding"/>
    <property type="evidence" value="ECO:0007669"/>
    <property type="project" value="UniProtKB-KW"/>
</dbReference>
<dbReference type="Proteomes" id="UP000799640">
    <property type="component" value="Unassembled WGS sequence"/>
</dbReference>
<keyword evidence="12" id="KW-1185">Reference proteome</keyword>
<dbReference type="EMBL" id="ML996693">
    <property type="protein sequence ID" value="KAF2401345.1"/>
    <property type="molecule type" value="Genomic_DNA"/>
</dbReference>
<comment type="subcellular location">
    <subcellularLocation>
        <location evidence="1">Nucleus</location>
    </subcellularLocation>
</comment>
<dbReference type="OrthoDB" id="10250970at2759"/>
<dbReference type="InterPro" id="IPR000690">
    <property type="entry name" value="Matrin/U1-C_Znf_C2H2"/>
</dbReference>
<dbReference type="GO" id="GO:0071004">
    <property type="term" value="C:U2-type prespliceosome"/>
    <property type="evidence" value="ECO:0007669"/>
    <property type="project" value="TreeGrafter"/>
</dbReference>
<dbReference type="GO" id="GO:0071013">
    <property type="term" value="C:catalytic step 2 spliceosome"/>
    <property type="evidence" value="ECO:0007669"/>
    <property type="project" value="TreeGrafter"/>
</dbReference>
<evidence type="ECO:0000256" key="9">
    <source>
        <dbReference type="SAM" id="MobiDB-lite"/>
    </source>
</evidence>
<evidence type="ECO:0000256" key="6">
    <source>
        <dbReference type="ARBA" id="ARBA00022833"/>
    </source>
</evidence>
<dbReference type="SMART" id="SM01050">
    <property type="entry name" value="CactinC_cactus"/>
    <property type="match status" value="1"/>
</dbReference>
<comment type="similarity">
    <text evidence="2">Belongs to the SF3A2 family.</text>
</comment>
<evidence type="ECO:0000256" key="3">
    <source>
        <dbReference type="ARBA" id="ARBA00022723"/>
    </source>
</evidence>
<organism evidence="11 12">
    <name type="scientific">Trichodelitschia bisporula</name>
    <dbReference type="NCBI Taxonomy" id="703511"/>
    <lineage>
        <taxon>Eukaryota</taxon>
        <taxon>Fungi</taxon>
        <taxon>Dikarya</taxon>
        <taxon>Ascomycota</taxon>
        <taxon>Pezizomycotina</taxon>
        <taxon>Dothideomycetes</taxon>
        <taxon>Dothideomycetes incertae sedis</taxon>
        <taxon>Phaeotrichales</taxon>
        <taxon>Phaeotrichaceae</taxon>
        <taxon>Trichodelitschia</taxon>
    </lineage>
</organism>
<keyword evidence="4" id="KW-0747">Spliceosome</keyword>
<keyword evidence="6" id="KW-0862">Zinc</keyword>
<dbReference type="PROSITE" id="PS50171">
    <property type="entry name" value="ZF_MATRIN"/>
    <property type="match status" value="1"/>
</dbReference>
<protein>
    <submittedName>
        <fullName evidence="11">Splicing factor 3a subunit 2</fullName>
    </submittedName>
</protein>
<reference evidence="11" key="1">
    <citation type="journal article" date="2020" name="Stud. Mycol.">
        <title>101 Dothideomycetes genomes: a test case for predicting lifestyles and emergence of pathogens.</title>
        <authorList>
            <person name="Haridas S."/>
            <person name="Albert R."/>
            <person name="Binder M."/>
            <person name="Bloem J."/>
            <person name="Labutti K."/>
            <person name="Salamov A."/>
            <person name="Andreopoulos B."/>
            <person name="Baker S."/>
            <person name="Barry K."/>
            <person name="Bills G."/>
            <person name="Bluhm B."/>
            <person name="Cannon C."/>
            <person name="Castanera R."/>
            <person name="Culley D."/>
            <person name="Daum C."/>
            <person name="Ezra D."/>
            <person name="Gonzalez J."/>
            <person name="Henrissat B."/>
            <person name="Kuo A."/>
            <person name="Liang C."/>
            <person name="Lipzen A."/>
            <person name="Lutzoni F."/>
            <person name="Magnuson J."/>
            <person name="Mondo S."/>
            <person name="Nolan M."/>
            <person name="Ohm R."/>
            <person name="Pangilinan J."/>
            <person name="Park H.-J."/>
            <person name="Ramirez L."/>
            <person name="Alfaro M."/>
            <person name="Sun H."/>
            <person name="Tritt A."/>
            <person name="Yoshinaga Y."/>
            <person name="Zwiers L.-H."/>
            <person name="Turgeon B."/>
            <person name="Goodwin S."/>
            <person name="Spatafora J."/>
            <person name="Crous P."/>
            <person name="Grigoriev I."/>
        </authorList>
    </citation>
    <scope>NUCLEOTIDE SEQUENCE</scope>
    <source>
        <strain evidence="11">CBS 262.69</strain>
    </source>
</reference>
<dbReference type="SMART" id="SM00451">
    <property type="entry name" value="ZnF_U1"/>
    <property type="match status" value="1"/>
</dbReference>
<keyword evidence="3" id="KW-0479">Metal-binding</keyword>
<evidence type="ECO:0000313" key="11">
    <source>
        <dbReference type="EMBL" id="KAF2401345.1"/>
    </source>
</evidence>
<gene>
    <name evidence="11" type="ORF">EJ06DRAFT_508919</name>
</gene>
<proteinExistence type="inferred from homology"/>
<dbReference type="InterPro" id="IPR031781">
    <property type="entry name" value="SF3A2_dom"/>
</dbReference>
<dbReference type="InterPro" id="IPR003604">
    <property type="entry name" value="Matrin/U1-like-C_Znf_C2H2"/>
</dbReference>
<dbReference type="InterPro" id="IPR052092">
    <property type="entry name" value="SF3A2"/>
</dbReference>
<dbReference type="PANTHER" id="PTHR23205:SF0">
    <property type="entry name" value="SPLICING FACTOR 3A SUBUNIT 2"/>
    <property type="match status" value="1"/>
</dbReference>
<dbReference type="FunFam" id="2.60.40.2690:FF:000002">
    <property type="entry name" value="Splicing factor 3a subunit 2"/>
    <property type="match status" value="1"/>
</dbReference>
<dbReference type="GO" id="GO:0003676">
    <property type="term" value="F:nucleic acid binding"/>
    <property type="evidence" value="ECO:0007669"/>
    <property type="project" value="InterPro"/>
</dbReference>
<dbReference type="Pfam" id="PF16835">
    <property type="entry name" value="SF3A2"/>
    <property type="match status" value="1"/>
</dbReference>
<evidence type="ECO:0000256" key="4">
    <source>
        <dbReference type="ARBA" id="ARBA00022728"/>
    </source>
</evidence>
<dbReference type="Pfam" id="PF12874">
    <property type="entry name" value="zf-met"/>
    <property type="match status" value="1"/>
</dbReference>
<evidence type="ECO:0000259" key="10">
    <source>
        <dbReference type="PROSITE" id="PS50171"/>
    </source>
</evidence>
<dbReference type="GO" id="GO:0005686">
    <property type="term" value="C:U2 snRNP"/>
    <property type="evidence" value="ECO:0007669"/>
    <property type="project" value="TreeGrafter"/>
</dbReference>
<keyword evidence="8" id="KW-0539">Nucleus</keyword>